<keyword evidence="8" id="KW-1000">Mitochondrion outer membrane</keyword>
<reference evidence="18 19" key="1">
    <citation type="journal article" date="2021" name="BMC Biol.">
        <title>Horizontally acquired antibacterial genes associated with adaptive radiation of ladybird beetles.</title>
        <authorList>
            <person name="Li H.S."/>
            <person name="Tang X.F."/>
            <person name="Huang Y.H."/>
            <person name="Xu Z.Y."/>
            <person name="Chen M.L."/>
            <person name="Du X.Y."/>
            <person name="Qiu B.Y."/>
            <person name="Chen P.T."/>
            <person name="Zhang W."/>
            <person name="Slipinski A."/>
            <person name="Escalona H.E."/>
            <person name="Waterhouse R.M."/>
            <person name="Zwick A."/>
            <person name="Pang H."/>
        </authorList>
    </citation>
    <scope>NUCLEOTIDE SEQUENCE [LARGE SCALE GENOMIC DNA]</scope>
    <source>
        <strain evidence="18">SYSU2018</strain>
    </source>
</reference>
<evidence type="ECO:0000256" key="16">
    <source>
        <dbReference type="ARBA" id="ARBA00049385"/>
    </source>
</evidence>
<keyword evidence="12" id="KW-0496">Mitochondrion</keyword>
<evidence type="ECO:0000256" key="9">
    <source>
        <dbReference type="ARBA" id="ARBA00022824"/>
    </source>
</evidence>
<dbReference type="InterPro" id="IPR001129">
    <property type="entry name" value="Membr-assoc_MAPEG"/>
</dbReference>
<dbReference type="EMBL" id="JABFTP020000185">
    <property type="protein sequence ID" value="KAL3288825.1"/>
    <property type="molecule type" value="Genomic_DNA"/>
</dbReference>
<evidence type="ECO:0000256" key="2">
    <source>
        <dbReference type="ARBA" id="ARBA00004294"/>
    </source>
</evidence>
<comment type="similarity">
    <text evidence="4">Belongs to the MAPEG family.</text>
</comment>
<keyword evidence="9" id="KW-0256">Endoplasmic reticulum</keyword>
<evidence type="ECO:0000256" key="5">
    <source>
        <dbReference type="ARBA" id="ARBA00012452"/>
    </source>
</evidence>
<evidence type="ECO:0000256" key="14">
    <source>
        <dbReference type="ARBA" id="ARBA00038540"/>
    </source>
</evidence>
<evidence type="ECO:0000256" key="13">
    <source>
        <dbReference type="ARBA" id="ARBA00023136"/>
    </source>
</evidence>
<comment type="catalytic activity">
    <reaction evidence="16">
        <text>RX + glutathione = an S-substituted glutathione + a halide anion + H(+)</text>
        <dbReference type="Rhea" id="RHEA:16437"/>
        <dbReference type="ChEBI" id="CHEBI:15378"/>
        <dbReference type="ChEBI" id="CHEBI:16042"/>
        <dbReference type="ChEBI" id="CHEBI:17792"/>
        <dbReference type="ChEBI" id="CHEBI:57925"/>
        <dbReference type="ChEBI" id="CHEBI:90779"/>
        <dbReference type="EC" id="2.5.1.18"/>
    </reaction>
    <physiologicalReaction direction="left-to-right" evidence="16">
        <dbReference type="Rhea" id="RHEA:16438"/>
    </physiologicalReaction>
</comment>
<evidence type="ECO:0000256" key="11">
    <source>
        <dbReference type="ARBA" id="ARBA00022990"/>
    </source>
</evidence>
<keyword evidence="11" id="KW-0007">Acetylation</keyword>
<dbReference type="SUPFAM" id="SSF161084">
    <property type="entry name" value="MAPEG domain-like"/>
    <property type="match status" value="1"/>
</dbReference>
<feature type="transmembrane region" description="Helical" evidence="17">
    <location>
        <begin position="42"/>
        <end position="62"/>
    </location>
</feature>
<keyword evidence="10 17" id="KW-1133">Transmembrane helix</keyword>
<dbReference type="AlphaFoldDB" id="A0ABD2PD58"/>
<comment type="function">
    <text evidence="1">Conjugation of reduced glutathione to a wide number of exogenous and endogenous hydrophobic electrophiles.</text>
</comment>
<evidence type="ECO:0000256" key="15">
    <source>
        <dbReference type="ARBA" id="ARBA00039397"/>
    </source>
</evidence>
<dbReference type="GO" id="GO:0005789">
    <property type="term" value="C:endoplasmic reticulum membrane"/>
    <property type="evidence" value="ECO:0007669"/>
    <property type="project" value="UniProtKB-SubCell"/>
</dbReference>
<dbReference type="PANTHER" id="PTHR10689:SF6">
    <property type="entry name" value="MICROSOMAL GLUTATHIONE S-TRANSFERASE 1"/>
    <property type="match status" value="1"/>
</dbReference>
<evidence type="ECO:0000256" key="6">
    <source>
        <dbReference type="ARBA" id="ARBA00022679"/>
    </source>
</evidence>
<evidence type="ECO:0000256" key="8">
    <source>
        <dbReference type="ARBA" id="ARBA00022787"/>
    </source>
</evidence>
<evidence type="ECO:0000313" key="19">
    <source>
        <dbReference type="Proteomes" id="UP001516400"/>
    </source>
</evidence>
<evidence type="ECO:0000256" key="7">
    <source>
        <dbReference type="ARBA" id="ARBA00022692"/>
    </source>
</evidence>
<sequence>MNESCFQIFINPEDTLLHKVKLSTNEKVERVRRAHLNDLENILIFFMAAFAFCLTNPSFSWANFLFKTYTISRIAHTIVYAVVPVPQPARAIAWFIGYFITGYMALTSILYFAA</sequence>
<comment type="caution">
    <text evidence="18">The sequence shown here is derived from an EMBL/GenBank/DDBJ whole genome shotgun (WGS) entry which is preliminary data.</text>
</comment>
<evidence type="ECO:0000256" key="4">
    <source>
        <dbReference type="ARBA" id="ARBA00010459"/>
    </source>
</evidence>
<evidence type="ECO:0000256" key="17">
    <source>
        <dbReference type="SAM" id="Phobius"/>
    </source>
</evidence>
<dbReference type="Pfam" id="PF01124">
    <property type="entry name" value="MAPEG"/>
    <property type="match status" value="1"/>
</dbReference>
<keyword evidence="6" id="KW-0808">Transferase</keyword>
<protein>
    <recommendedName>
        <fullName evidence="15">Microsomal glutathione S-transferase 1</fullName>
        <ecNumber evidence="5">2.5.1.18</ecNumber>
    </recommendedName>
</protein>
<dbReference type="EC" id="2.5.1.18" evidence="5"/>
<dbReference type="PANTHER" id="PTHR10689">
    <property type="entry name" value="MICROSOMAL GLUTATHIONE S-TRANSFERASE 1"/>
    <property type="match status" value="1"/>
</dbReference>
<gene>
    <name evidence="18" type="ORF">HHI36_003273</name>
</gene>
<proteinExistence type="inferred from homology"/>
<evidence type="ECO:0000256" key="12">
    <source>
        <dbReference type="ARBA" id="ARBA00023128"/>
    </source>
</evidence>
<comment type="subcellular location">
    <subcellularLocation>
        <location evidence="3">Endoplasmic reticulum membrane</location>
        <topology evidence="3">Multi-pass membrane protein</topology>
    </subcellularLocation>
    <subcellularLocation>
        <location evidence="2">Mitochondrion outer membrane</location>
    </subcellularLocation>
</comment>
<keyword evidence="19" id="KW-1185">Reference proteome</keyword>
<organism evidence="18 19">
    <name type="scientific">Cryptolaemus montrouzieri</name>
    <dbReference type="NCBI Taxonomy" id="559131"/>
    <lineage>
        <taxon>Eukaryota</taxon>
        <taxon>Metazoa</taxon>
        <taxon>Ecdysozoa</taxon>
        <taxon>Arthropoda</taxon>
        <taxon>Hexapoda</taxon>
        <taxon>Insecta</taxon>
        <taxon>Pterygota</taxon>
        <taxon>Neoptera</taxon>
        <taxon>Endopterygota</taxon>
        <taxon>Coleoptera</taxon>
        <taxon>Polyphaga</taxon>
        <taxon>Cucujiformia</taxon>
        <taxon>Coccinelloidea</taxon>
        <taxon>Coccinellidae</taxon>
        <taxon>Scymninae</taxon>
        <taxon>Scymnini</taxon>
        <taxon>Cryptolaemus</taxon>
    </lineage>
</organism>
<comment type="subunit">
    <text evidence="14">Homotrimer; The trimer binds only one molecule of glutathione.</text>
</comment>
<keyword evidence="13 17" id="KW-0472">Membrane</keyword>
<evidence type="ECO:0000313" key="18">
    <source>
        <dbReference type="EMBL" id="KAL3288825.1"/>
    </source>
</evidence>
<dbReference type="Proteomes" id="UP001516400">
    <property type="component" value="Unassembled WGS sequence"/>
</dbReference>
<evidence type="ECO:0000256" key="3">
    <source>
        <dbReference type="ARBA" id="ARBA00004477"/>
    </source>
</evidence>
<name>A0ABD2PD58_9CUCU</name>
<dbReference type="Gene3D" id="1.20.120.550">
    <property type="entry name" value="Membrane associated eicosanoid/glutathione metabolism-like domain"/>
    <property type="match status" value="1"/>
</dbReference>
<evidence type="ECO:0000256" key="1">
    <source>
        <dbReference type="ARBA" id="ARBA00003701"/>
    </source>
</evidence>
<evidence type="ECO:0000256" key="10">
    <source>
        <dbReference type="ARBA" id="ARBA00022989"/>
    </source>
</evidence>
<dbReference type="GO" id="GO:0005741">
    <property type="term" value="C:mitochondrial outer membrane"/>
    <property type="evidence" value="ECO:0007669"/>
    <property type="project" value="UniProtKB-SubCell"/>
</dbReference>
<dbReference type="InterPro" id="IPR040162">
    <property type="entry name" value="MGST1-like"/>
</dbReference>
<dbReference type="InterPro" id="IPR023352">
    <property type="entry name" value="MAPEG-like_dom_sf"/>
</dbReference>
<feature type="transmembrane region" description="Helical" evidence="17">
    <location>
        <begin position="91"/>
        <end position="113"/>
    </location>
</feature>
<dbReference type="GO" id="GO:0004364">
    <property type="term" value="F:glutathione transferase activity"/>
    <property type="evidence" value="ECO:0007669"/>
    <property type="project" value="UniProtKB-EC"/>
</dbReference>
<accession>A0ABD2PD58</accession>
<keyword evidence="7 17" id="KW-0812">Transmembrane</keyword>